<dbReference type="EMBL" id="MU251247">
    <property type="protein sequence ID" value="KAG9256708.1"/>
    <property type="molecule type" value="Genomic_DNA"/>
</dbReference>
<sequence length="120" mass="13909">MELLVYDRDVGFLLVGWTYLQAPAFSYCITSKRGREEGIFTRRFRTGLLDWTPAELREDWRQNATVDWEEVSLRCFLVSDLYHLIVSFLFLSFFNSQGSCIIVLRAGVDGVRDAYILVSP</sequence>
<keyword evidence="3" id="KW-1185">Reference proteome</keyword>
<keyword evidence="1" id="KW-0812">Transmembrane</keyword>
<feature type="transmembrane region" description="Helical" evidence="1">
    <location>
        <begin position="81"/>
        <end position="104"/>
    </location>
</feature>
<reference evidence="2" key="1">
    <citation type="journal article" date="2021" name="IMA Fungus">
        <title>Genomic characterization of three marine fungi, including Emericellopsis atlantica sp. nov. with signatures of a generalist lifestyle and marine biomass degradation.</title>
        <authorList>
            <person name="Hagestad O.C."/>
            <person name="Hou L."/>
            <person name="Andersen J.H."/>
            <person name="Hansen E.H."/>
            <person name="Altermark B."/>
            <person name="Li C."/>
            <person name="Kuhnert E."/>
            <person name="Cox R.J."/>
            <person name="Crous P.W."/>
            <person name="Spatafora J.W."/>
            <person name="Lail K."/>
            <person name="Amirebrahimi M."/>
            <person name="Lipzen A."/>
            <person name="Pangilinan J."/>
            <person name="Andreopoulos W."/>
            <person name="Hayes R.D."/>
            <person name="Ng V."/>
            <person name="Grigoriev I.V."/>
            <person name="Jackson S.A."/>
            <person name="Sutton T.D.S."/>
            <person name="Dobson A.D.W."/>
            <person name="Rama T."/>
        </authorList>
    </citation>
    <scope>NUCLEOTIDE SEQUENCE</scope>
    <source>
        <strain evidence="2">TS7</strain>
    </source>
</reference>
<keyword evidence="1" id="KW-0472">Membrane</keyword>
<evidence type="ECO:0000313" key="2">
    <source>
        <dbReference type="EMBL" id="KAG9256708.1"/>
    </source>
</evidence>
<organism evidence="2 3">
    <name type="scientific">Emericellopsis atlantica</name>
    <dbReference type="NCBI Taxonomy" id="2614577"/>
    <lineage>
        <taxon>Eukaryota</taxon>
        <taxon>Fungi</taxon>
        <taxon>Dikarya</taxon>
        <taxon>Ascomycota</taxon>
        <taxon>Pezizomycotina</taxon>
        <taxon>Sordariomycetes</taxon>
        <taxon>Hypocreomycetidae</taxon>
        <taxon>Hypocreales</taxon>
        <taxon>Bionectriaceae</taxon>
        <taxon>Emericellopsis</taxon>
    </lineage>
</organism>
<comment type="caution">
    <text evidence="2">The sequence shown here is derived from an EMBL/GenBank/DDBJ whole genome shotgun (WGS) entry which is preliminary data.</text>
</comment>
<accession>A0A9P8CRG5</accession>
<name>A0A9P8CRG5_9HYPO</name>
<evidence type="ECO:0000256" key="1">
    <source>
        <dbReference type="SAM" id="Phobius"/>
    </source>
</evidence>
<dbReference type="AlphaFoldDB" id="A0A9P8CRG5"/>
<keyword evidence="1" id="KW-1133">Transmembrane helix</keyword>
<protein>
    <submittedName>
        <fullName evidence="2">Uncharacterized protein</fullName>
    </submittedName>
</protein>
<gene>
    <name evidence="2" type="ORF">F5Z01DRAFT_484166</name>
</gene>
<dbReference type="RefSeq" id="XP_046120632.1">
    <property type="nucleotide sequence ID" value="XM_046260107.1"/>
</dbReference>
<dbReference type="Proteomes" id="UP000887229">
    <property type="component" value="Unassembled WGS sequence"/>
</dbReference>
<dbReference type="GeneID" id="70291010"/>
<proteinExistence type="predicted"/>
<evidence type="ECO:0000313" key="3">
    <source>
        <dbReference type="Proteomes" id="UP000887229"/>
    </source>
</evidence>